<proteinExistence type="predicted"/>
<dbReference type="PATRIC" id="fig|1302649.3.peg.2064"/>
<name>A0A091C221_9ENTE</name>
<sequence length="60" mass="7163">MTNEKIEQLKEENARLRRNEKFLKEMVMDNDFILVETNDNEIELIHKEYGTVVKNGLPIE</sequence>
<dbReference type="EMBL" id="JPVU01000228">
    <property type="protein sequence ID" value="KFN90112.1"/>
    <property type="molecule type" value="Genomic_DNA"/>
</dbReference>
<organism evidence="1 2">
    <name type="scientific">Tetragenococcus muriaticus PMC-11-5</name>
    <dbReference type="NCBI Taxonomy" id="1302649"/>
    <lineage>
        <taxon>Bacteria</taxon>
        <taxon>Bacillati</taxon>
        <taxon>Bacillota</taxon>
        <taxon>Bacilli</taxon>
        <taxon>Lactobacillales</taxon>
        <taxon>Enterococcaceae</taxon>
        <taxon>Tetragenococcus</taxon>
    </lineage>
</organism>
<accession>A0A091C221</accession>
<evidence type="ECO:0000313" key="2">
    <source>
        <dbReference type="Proteomes" id="UP000029380"/>
    </source>
</evidence>
<gene>
    <name evidence="1" type="ORF">TMUPMC115_2067</name>
</gene>
<dbReference type="RefSeq" id="WP_038026586.1">
    <property type="nucleotide sequence ID" value="NZ_JPVU01000228.1"/>
</dbReference>
<evidence type="ECO:0000313" key="1">
    <source>
        <dbReference type="EMBL" id="KFN90112.1"/>
    </source>
</evidence>
<comment type="caution">
    <text evidence="1">The sequence shown here is derived from an EMBL/GenBank/DDBJ whole genome shotgun (WGS) entry which is preliminary data.</text>
</comment>
<reference evidence="1 2" key="1">
    <citation type="submission" date="2014-08" db="EMBL/GenBank/DDBJ databases">
        <title>Genome sequence of Tetragenococcus muriaticus.</title>
        <authorList>
            <person name="Chuea-nongthon C."/>
            <person name="Rodtong S."/>
            <person name="Yongsawatdigul J."/>
            <person name="Steele J.L."/>
            <person name="Liu X.-y."/>
            <person name="Speers J."/>
            <person name="Glasner J.D."/>
            <person name="Neeno-Eckwall E.C."/>
        </authorList>
    </citation>
    <scope>NUCLEOTIDE SEQUENCE [LARGE SCALE GENOMIC DNA]</scope>
    <source>
        <strain evidence="1 2">PMC-11-5</strain>
    </source>
</reference>
<protein>
    <submittedName>
        <fullName evidence="1">Uncharacterized protein</fullName>
    </submittedName>
</protein>
<dbReference type="Proteomes" id="UP000029380">
    <property type="component" value="Unassembled WGS sequence"/>
</dbReference>
<dbReference type="AlphaFoldDB" id="A0A091C221"/>